<dbReference type="SUPFAM" id="SSF46894">
    <property type="entry name" value="C-terminal effector domain of the bipartite response regulators"/>
    <property type="match status" value="1"/>
</dbReference>
<dbReference type="AlphaFoldDB" id="A0A3A4BJX7"/>
<dbReference type="InterPro" id="IPR051797">
    <property type="entry name" value="TrmB-like"/>
</dbReference>
<accession>A0A3A4BJX7</accession>
<keyword evidence="3" id="KW-1185">Reference proteome</keyword>
<dbReference type="EMBL" id="QZEY01000001">
    <property type="protein sequence ID" value="RJL35584.1"/>
    <property type="molecule type" value="Genomic_DNA"/>
</dbReference>
<dbReference type="PANTHER" id="PTHR34293:SF1">
    <property type="entry name" value="HTH-TYPE TRANSCRIPTIONAL REGULATOR TRMBL2"/>
    <property type="match status" value="1"/>
</dbReference>
<dbReference type="InterPro" id="IPR000792">
    <property type="entry name" value="Tscrpt_reg_LuxR_C"/>
</dbReference>
<dbReference type="InterPro" id="IPR036390">
    <property type="entry name" value="WH_DNA-bd_sf"/>
</dbReference>
<protein>
    <submittedName>
        <fullName evidence="2">Transcriptional regulator</fullName>
    </submittedName>
</protein>
<evidence type="ECO:0000313" key="3">
    <source>
        <dbReference type="Proteomes" id="UP000265768"/>
    </source>
</evidence>
<organism evidence="2 3">
    <name type="scientific">Bailinhaonella thermotolerans</name>
    <dbReference type="NCBI Taxonomy" id="1070861"/>
    <lineage>
        <taxon>Bacteria</taxon>
        <taxon>Bacillati</taxon>
        <taxon>Actinomycetota</taxon>
        <taxon>Actinomycetes</taxon>
        <taxon>Streptosporangiales</taxon>
        <taxon>Streptosporangiaceae</taxon>
        <taxon>Bailinhaonella</taxon>
    </lineage>
</organism>
<dbReference type="OrthoDB" id="5932488at2"/>
<evidence type="ECO:0000259" key="1">
    <source>
        <dbReference type="SMART" id="SM00421"/>
    </source>
</evidence>
<proteinExistence type="predicted"/>
<dbReference type="InterPro" id="IPR016032">
    <property type="entry name" value="Sig_transdc_resp-reg_C-effctor"/>
</dbReference>
<dbReference type="RefSeq" id="WP_119924557.1">
    <property type="nucleotide sequence ID" value="NZ_QZEY01000001.1"/>
</dbReference>
<dbReference type="GO" id="GO:0003677">
    <property type="term" value="F:DNA binding"/>
    <property type="evidence" value="ECO:0007669"/>
    <property type="project" value="InterPro"/>
</dbReference>
<gene>
    <name evidence="2" type="ORF">D5H75_01965</name>
</gene>
<feature type="domain" description="HTH luxR-type" evidence="1">
    <location>
        <begin position="253"/>
        <end position="313"/>
    </location>
</feature>
<sequence length="319" mass="34620">MLQALGLTAFQERVYRTLLRFPALPVAELAAQAQGSPSRVRQALARLGELGLLRRAGRGRYVPVPPDAALYALIHRREAELNDARVAVEELAADFRAGQLLTDPAGLIEVVTGAEEIRRRTLAEHEGVREEILGLDRPPYAWPPDAYDEVRGGAAQLARGVRMRIIYSGEALAMPGRMEAVRRLAALGEQARMLPELPVKLRIYDRSKALMPLTTAERALESLAIVHPSGPLDALFALFEALWATASPITPGPAAPGGREDPHEEVIALLAAGLKDETIARHLGVSTRTARRRIAAAMDLLNAATRFQAGVNAARQDRA</sequence>
<dbReference type="Gene3D" id="1.10.10.10">
    <property type="entry name" value="Winged helix-like DNA-binding domain superfamily/Winged helix DNA-binding domain"/>
    <property type="match status" value="2"/>
</dbReference>
<evidence type="ECO:0000313" key="2">
    <source>
        <dbReference type="EMBL" id="RJL35584.1"/>
    </source>
</evidence>
<dbReference type="InterPro" id="IPR036388">
    <property type="entry name" value="WH-like_DNA-bd_sf"/>
</dbReference>
<dbReference type="Proteomes" id="UP000265768">
    <property type="component" value="Unassembled WGS sequence"/>
</dbReference>
<name>A0A3A4BJX7_9ACTN</name>
<dbReference type="SMART" id="SM00421">
    <property type="entry name" value="HTH_LUXR"/>
    <property type="match status" value="1"/>
</dbReference>
<dbReference type="GO" id="GO:0006355">
    <property type="term" value="P:regulation of DNA-templated transcription"/>
    <property type="evidence" value="ECO:0007669"/>
    <property type="project" value="InterPro"/>
</dbReference>
<reference evidence="2 3" key="1">
    <citation type="submission" date="2018-09" db="EMBL/GenBank/DDBJ databases">
        <title>YIM 75507 draft genome.</title>
        <authorList>
            <person name="Tang S."/>
            <person name="Feng Y."/>
        </authorList>
    </citation>
    <scope>NUCLEOTIDE SEQUENCE [LARGE SCALE GENOMIC DNA]</scope>
    <source>
        <strain evidence="2 3">YIM 75507</strain>
    </source>
</reference>
<comment type="caution">
    <text evidence="2">The sequence shown here is derived from an EMBL/GenBank/DDBJ whole genome shotgun (WGS) entry which is preliminary data.</text>
</comment>
<dbReference type="PANTHER" id="PTHR34293">
    <property type="entry name" value="HTH-TYPE TRANSCRIPTIONAL REGULATOR TRMBL2"/>
    <property type="match status" value="1"/>
</dbReference>
<dbReference type="SUPFAM" id="SSF46785">
    <property type="entry name" value="Winged helix' DNA-binding domain"/>
    <property type="match status" value="1"/>
</dbReference>